<dbReference type="PANTHER" id="PTHR23130">
    <property type="entry name" value="CYTOCHROME B561 AND DOMON DOMAIN-CONTAINING PROTEIN"/>
    <property type="match status" value="1"/>
</dbReference>
<dbReference type="SMART" id="SM00664">
    <property type="entry name" value="DoH"/>
    <property type="match status" value="1"/>
</dbReference>
<keyword evidence="3 6" id="KW-0732">Signal</keyword>
<name>A0ABY7E2H6_MYAAR</name>
<accession>A0ABY7E2H6</accession>
<protein>
    <submittedName>
        <fullName evidence="8">FRRS1-like protein</fullName>
    </submittedName>
</protein>
<evidence type="ECO:0000256" key="5">
    <source>
        <dbReference type="SAM" id="Phobius"/>
    </source>
</evidence>
<feature type="signal peptide" evidence="6">
    <location>
        <begin position="1"/>
        <end position="32"/>
    </location>
</feature>
<evidence type="ECO:0000256" key="6">
    <source>
        <dbReference type="SAM" id="SignalP"/>
    </source>
</evidence>
<evidence type="ECO:0000256" key="4">
    <source>
        <dbReference type="ARBA" id="ARBA00023136"/>
    </source>
</evidence>
<feature type="domain" description="DOMON" evidence="7">
    <location>
        <begin position="57"/>
        <end position="181"/>
    </location>
</feature>
<dbReference type="PANTHER" id="PTHR23130:SF171">
    <property type="entry name" value="OS01G0895300 PROTEIN"/>
    <property type="match status" value="1"/>
</dbReference>
<keyword evidence="4 5" id="KW-0472">Membrane</keyword>
<keyword evidence="9" id="KW-1185">Reference proteome</keyword>
<sequence>MRIYMMWPNSGYVLVKALILGIVSSNLNSVCAQTISKPSSCGDSTGCFHNGCTSDDCEFLLKWQDGGGDDLDLTLTCIGTGDKYCAIGLSSDSKMASASVIECVSTSSTPAVYVSYNTGYSNSRLSQNQLGLTLTSSSHTNGIFTCTFKRKKTATLASASVADSTKYFDMNSDWTLLYAYGSSSGGSIQQHSSNPCASLETADFQSSDDVGCSATDRPLVKLHGILMSLVWMLFAHVGVFMASINKQTWPDSTLWFGLKPWFVPIMAAFRPKPDHPRRIIFRIAHTLVGYLAIILATVNLYTGASLSAANAPASTRIVLIVFNVWIVVVPIAAFLYLAFSRKPKQNKSNEVELEPYDSGQETKEPLDNVRVLITAVYVVGLLALSIAFWVLFAGGK</sequence>
<keyword evidence="5" id="KW-0812">Transmembrane</keyword>
<feature type="transmembrane region" description="Helical" evidence="5">
    <location>
        <begin position="222"/>
        <end position="244"/>
    </location>
</feature>
<dbReference type="CDD" id="cd08760">
    <property type="entry name" value="Cyt_b561_FRRS1_like"/>
    <property type="match status" value="1"/>
</dbReference>
<feature type="transmembrane region" description="Helical" evidence="5">
    <location>
        <begin position="313"/>
        <end position="339"/>
    </location>
</feature>
<dbReference type="PROSITE" id="PS50836">
    <property type="entry name" value="DOMON"/>
    <property type="match status" value="1"/>
</dbReference>
<evidence type="ECO:0000256" key="2">
    <source>
        <dbReference type="ARBA" id="ARBA00022448"/>
    </source>
</evidence>
<dbReference type="Pfam" id="PF03351">
    <property type="entry name" value="DOMON"/>
    <property type="match status" value="1"/>
</dbReference>
<evidence type="ECO:0000259" key="7">
    <source>
        <dbReference type="PROSITE" id="PS50836"/>
    </source>
</evidence>
<feature type="chain" id="PRO_5045189945" evidence="6">
    <location>
        <begin position="33"/>
        <end position="396"/>
    </location>
</feature>
<feature type="transmembrane region" description="Helical" evidence="5">
    <location>
        <begin position="371"/>
        <end position="392"/>
    </location>
</feature>
<keyword evidence="5" id="KW-1133">Transmembrane helix</keyword>
<dbReference type="InterPro" id="IPR005018">
    <property type="entry name" value="DOMON_domain"/>
</dbReference>
<evidence type="ECO:0000256" key="3">
    <source>
        <dbReference type="ARBA" id="ARBA00022729"/>
    </source>
</evidence>
<organism evidence="8 9">
    <name type="scientific">Mya arenaria</name>
    <name type="common">Soft-shell clam</name>
    <dbReference type="NCBI Taxonomy" id="6604"/>
    <lineage>
        <taxon>Eukaryota</taxon>
        <taxon>Metazoa</taxon>
        <taxon>Spiralia</taxon>
        <taxon>Lophotrochozoa</taxon>
        <taxon>Mollusca</taxon>
        <taxon>Bivalvia</taxon>
        <taxon>Autobranchia</taxon>
        <taxon>Heteroconchia</taxon>
        <taxon>Euheterodonta</taxon>
        <taxon>Imparidentia</taxon>
        <taxon>Neoheterodontei</taxon>
        <taxon>Myida</taxon>
        <taxon>Myoidea</taxon>
        <taxon>Myidae</taxon>
        <taxon>Mya</taxon>
    </lineage>
</organism>
<evidence type="ECO:0000313" key="9">
    <source>
        <dbReference type="Proteomes" id="UP001164746"/>
    </source>
</evidence>
<evidence type="ECO:0000313" key="8">
    <source>
        <dbReference type="EMBL" id="WAR03137.1"/>
    </source>
</evidence>
<evidence type="ECO:0000256" key="1">
    <source>
        <dbReference type="ARBA" id="ARBA00004370"/>
    </source>
</evidence>
<keyword evidence="2" id="KW-0813">Transport</keyword>
<feature type="transmembrane region" description="Helical" evidence="5">
    <location>
        <begin position="279"/>
        <end position="301"/>
    </location>
</feature>
<dbReference type="EMBL" id="CP111015">
    <property type="protein sequence ID" value="WAR03137.1"/>
    <property type="molecule type" value="Genomic_DNA"/>
</dbReference>
<proteinExistence type="predicted"/>
<reference evidence="8" key="1">
    <citation type="submission" date="2022-11" db="EMBL/GenBank/DDBJ databases">
        <title>Centuries of genome instability and evolution in soft-shell clam transmissible cancer (bioRxiv).</title>
        <authorList>
            <person name="Hart S.F.M."/>
            <person name="Yonemitsu M.A."/>
            <person name="Giersch R.M."/>
            <person name="Beal B.F."/>
            <person name="Arriagada G."/>
            <person name="Davis B.W."/>
            <person name="Ostrander E.A."/>
            <person name="Goff S.P."/>
            <person name="Metzger M.J."/>
        </authorList>
    </citation>
    <scope>NUCLEOTIDE SEQUENCE</scope>
    <source>
        <strain evidence="8">MELC-2E11</strain>
        <tissue evidence="8">Siphon/mantle</tissue>
    </source>
</reference>
<comment type="subcellular location">
    <subcellularLocation>
        <location evidence="1">Membrane</location>
    </subcellularLocation>
</comment>
<dbReference type="Proteomes" id="UP001164746">
    <property type="component" value="Chromosome 4"/>
</dbReference>
<dbReference type="Gene3D" id="1.20.120.1770">
    <property type="match status" value="1"/>
</dbReference>
<gene>
    <name evidence="8" type="ORF">MAR_009695</name>
</gene>